<evidence type="ECO:0000313" key="1">
    <source>
        <dbReference type="EMBL" id="EAS01931.2"/>
    </source>
</evidence>
<dbReference type="CDD" id="cd14825">
    <property type="entry name" value="TRAPPC2_sedlin"/>
    <property type="match status" value="1"/>
</dbReference>
<dbReference type="Proteomes" id="UP000009168">
    <property type="component" value="Unassembled WGS sequence"/>
</dbReference>
<dbReference type="InParanoid" id="Q23ZC6"/>
<accession>Q23ZC6</accession>
<sequence length="137" mass="15944">MFVIVGQGDVPLYEASLNKKQEAQSLVITQYFSIHSSLDVIDEKLQITNQKELDMFFKKVDRCYDQDIYAFVTATNIKLLLLISEKTKEENVNNFFLEAYENLNKQLMNPLYTLNTQITSQRFDEAIKQAAKKHLNL</sequence>
<dbReference type="Gene3D" id="3.30.450.70">
    <property type="match status" value="1"/>
</dbReference>
<proteinExistence type="predicted"/>
<dbReference type="GO" id="GO:0005737">
    <property type="term" value="C:cytoplasm"/>
    <property type="evidence" value="ECO:0007669"/>
    <property type="project" value="GOC"/>
</dbReference>
<dbReference type="STRING" id="312017.Q23ZC6"/>
<gene>
    <name evidence="1" type="ORF">TTHERM_00787370</name>
</gene>
<dbReference type="AlphaFoldDB" id="Q23ZC6"/>
<protein>
    <submittedName>
        <fullName evidence="1">Amine-terminal motif sedlin</fullName>
    </submittedName>
</protein>
<dbReference type="Pfam" id="PF04628">
    <property type="entry name" value="Sedlin_N"/>
    <property type="match status" value="1"/>
</dbReference>
<dbReference type="HOGENOM" id="CLU_1900437_0_0_1"/>
<dbReference type="GeneID" id="7831221"/>
<dbReference type="InterPro" id="IPR011012">
    <property type="entry name" value="Longin-like_dom_sf"/>
</dbReference>
<organism evidence="1 2">
    <name type="scientific">Tetrahymena thermophila (strain SB210)</name>
    <dbReference type="NCBI Taxonomy" id="312017"/>
    <lineage>
        <taxon>Eukaryota</taxon>
        <taxon>Sar</taxon>
        <taxon>Alveolata</taxon>
        <taxon>Ciliophora</taxon>
        <taxon>Intramacronucleata</taxon>
        <taxon>Oligohymenophorea</taxon>
        <taxon>Hymenostomatida</taxon>
        <taxon>Tetrahymenina</taxon>
        <taxon>Tetrahymenidae</taxon>
        <taxon>Tetrahymena</taxon>
    </lineage>
</organism>
<dbReference type="RefSeq" id="XP_001022176.2">
    <property type="nucleotide sequence ID" value="XM_001022176.3"/>
</dbReference>
<dbReference type="GO" id="GO:0006888">
    <property type="term" value="P:endoplasmic reticulum to Golgi vesicle-mediated transport"/>
    <property type="evidence" value="ECO:0007669"/>
    <property type="project" value="InterPro"/>
</dbReference>
<dbReference type="FunCoup" id="Q23ZC6">
    <property type="interactions" value="107"/>
</dbReference>
<name>Q23ZC6_TETTS</name>
<dbReference type="EMBL" id="GG662552">
    <property type="protein sequence ID" value="EAS01931.2"/>
    <property type="molecule type" value="Genomic_DNA"/>
</dbReference>
<dbReference type="KEGG" id="tet:TTHERM_00787370"/>
<dbReference type="OrthoDB" id="300190at2759"/>
<dbReference type="InterPro" id="IPR006722">
    <property type="entry name" value="Sedlin"/>
</dbReference>
<evidence type="ECO:0000313" key="2">
    <source>
        <dbReference type="Proteomes" id="UP000009168"/>
    </source>
</evidence>
<keyword evidence="2" id="KW-1185">Reference proteome</keyword>
<reference evidence="2" key="1">
    <citation type="journal article" date="2006" name="PLoS Biol.">
        <title>Macronuclear genome sequence of the ciliate Tetrahymena thermophila, a model eukaryote.</title>
        <authorList>
            <person name="Eisen J.A."/>
            <person name="Coyne R.S."/>
            <person name="Wu M."/>
            <person name="Wu D."/>
            <person name="Thiagarajan M."/>
            <person name="Wortman J.R."/>
            <person name="Badger J.H."/>
            <person name="Ren Q."/>
            <person name="Amedeo P."/>
            <person name="Jones K.M."/>
            <person name="Tallon L.J."/>
            <person name="Delcher A.L."/>
            <person name="Salzberg S.L."/>
            <person name="Silva J.C."/>
            <person name="Haas B.J."/>
            <person name="Majoros W.H."/>
            <person name="Farzad M."/>
            <person name="Carlton J.M."/>
            <person name="Smith R.K. Jr."/>
            <person name="Garg J."/>
            <person name="Pearlman R.E."/>
            <person name="Karrer K.M."/>
            <person name="Sun L."/>
            <person name="Manning G."/>
            <person name="Elde N.C."/>
            <person name="Turkewitz A.P."/>
            <person name="Asai D.J."/>
            <person name="Wilkes D.E."/>
            <person name="Wang Y."/>
            <person name="Cai H."/>
            <person name="Collins K."/>
            <person name="Stewart B.A."/>
            <person name="Lee S.R."/>
            <person name="Wilamowska K."/>
            <person name="Weinberg Z."/>
            <person name="Ruzzo W.L."/>
            <person name="Wloga D."/>
            <person name="Gaertig J."/>
            <person name="Frankel J."/>
            <person name="Tsao C.-C."/>
            <person name="Gorovsky M.A."/>
            <person name="Keeling P.J."/>
            <person name="Waller R.F."/>
            <person name="Patron N.J."/>
            <person name="Cherry J.M."/>
            <person name="Stover N.A."/>
            <person name="Krieger C.J."/>
            <person name="del Toro C."/>
            <person name="Ryder H.F."/>
            <person name="Williamson S.C."/>
            <person name="Barbeau R.A."/>
            <person name="Hamilton E.P."/>
            <person name="Orias E."/>
        </authorList>
    </citation>
    <scope>NUCLEOTIDE SEQUENCE [LARGE SCALE GENOMIC DNA]</scope>
    <source>
        <strain evidence="2">SB210</strain>
    </source>
</reference>
<dbReference type="PANTHER" id="PTHR12403">
    <property type="entry name" value="TRAFFICKING PROTEIN PARTICLE COMPLEX SUBUNIT 2"/>
    <property type="match status" value="1"/>
</dbReference>
<dbReference type="SUPFAM" id="SSF64356">
    <property type="entry name" value="SNARE-like"/>
    <property type="match status" value="1"/>
</dbReference>